<dbReference type="PANTHER" id="PTHR23113">
    <property type="entry name" value="GUANINE NUCLEOTIDE EXCHANGE FACTOR"/>
    <property type="match status" value="1"/>
</dbReference>
<accession>A0A8H5KNT6</accession>
<evidence type="ECO:0000256" key="2">
    <source>
        <dbReference type="PROSITE-ProRule" id="PRU00168"/>
    </source>
</evidence>
<feature type="compositionally biased region" description="Polar residues" evidence="3">
    <location>
        <begin position="289"/>
        <end position="309"/>
    </location>
</feature>
<organism evidence="5 6">
    <name type="scientific">Fusarium pseudocircinatum</name>
    <dbReference type="NCBI Taxonomy" id="56676"/>
    <lineage>
        <taxon>Eukaryota</taxon>
        <taxon>Fungi</taxon>
        <taxon>Dikarya</taxon>
        <taxon>Ascomycota</taxon>
        <taxon>Pezizomycotina</taxon>
        <taxon>Sordariomycetes</taxon>
        <taxon>Hypocreomycetidae</taxon>
        <taxon>Hypocreales</taxon>
        <taxon>Nectriaceae</taxon>
        <taxon>Fusarium</taxon>
        <taxon>Fusarium fujikuroi species complex</taxon>
    </lineage>
</organism>
<dbReference type="InterPro" id="IPR001895">
    <property type="entry name" value="RASGEF_cat_dom"/>
</dbReference>
<evidence type="ECO:0000313" key="6">
    <source>
        <dbReference type="Proteomes" id="UP000546213"/>
    </source>
</evidence>
<feature type="region of interest" description="Disordered" evidence="3">
    <location>
        <begin position="285"/>
        <end position="375"/>
    </location>
</feature>
<reference evidence="5 6" key="1">
    <citation type="submission" date="2020-05" db="EMBL/GenBank/DDBJ databases">
        <title>Identification and distribution of gene clusters putatively required for synthesis of sphingolipid metabolism inhibitors in phylogenetically diverse species of the filamentous fungus Fusarium.</title>
        <authorList>
            <person name="Kim H.-S."/>
            <person name="Busman M."/>
            <person name="Brown D.W."/>
            <person name="Divon H."/>
            <person name="Uhlig S."/>
            <person name="Proctor R.H."/>
        </authorList>
    </citation>
    <scope>NUCLEOTIDE SEQUENCE [LARGE SCALE GENOMIC DNA]</scope>
    <source>
        <strain evidence="5 6">NRRL 36939</strain>
    </source>
</reference>
<sequence length="567" mass="63087">MEPTAHGFIRNAVDALLILEACLQGRFLHMPRALRPEEARSVVQDGAIFVYEVGSSGIHEWHDHRQWHDEFVLGNFRVSCEADLDTAHLAGRLIRQSITLYWNGLGHHVISYFQMDTMRRVVSRGIGSPQNLQQLRIRDGLVEMQLHLRYSVAYSPWLDASELLCRVSPKANETPTQSGAAVVGRVEGGDIDAIVQGVSNIMVLGYRLDAKYLQLGAWKVLRPITIRVHDRVIVLQKHLGTIRERTPSQGKKGTINGIDLVSAALEIVTKVDTLLSAIQKLHKSHACRSPTSAKSPSTVESGSKTSPNTAAVDASNKKPDSPLVKVPEHDSSVEAQEREDDHHGLRDSGSKAQLGQHLMPRTDDIPPQSSGHQNLIPDLSVMGRTKITQCSLMALIEHLTNCEPQSIREQFVAAFFITRELFCTSEELLNPRSSDSWMSRTKKGSRERGFSFEFATLSGWMAHDSTDASNVVATCRLTNGISNWVKESILPEAEPKSRCRVIERWILIARHLFQLSNFDGLVAVTSGLDDSSVLRLKLSLDAVSVQAKESFRSLRRIVDPSENRKTL</sequence>
<keyword evidence="1 2" id="KW-0344">Guanine-nucleotide releasing factor</keyword>
<proteinExistence type="predicted"/>
<protein>
    <submittedName>
        <fullName evidence="5">Ras guanine-nucleotide exchange Cdc25p</fullName>
    </submittedName>
</protein>
<dbReference type="PANTHER" id="PTHR23113:SF368">
    <property type="entry name" value="CELL DIVISION CONTROL PROTEIN 25"/>
    <property type="match status" value="1"/>
</dbReference>
<dbReference type="GO" id="GO:0007265">
    <property type="term" value="P:Ras protein signal transduction"/>
    <property type="evidence" value="ECO:0007669"/>
    <property type="project" value="TreeGrafter"/>
</dbReference>
<evidence type="ECO:0000256" key="1">
    <source>
        <dbReference type="ARBA" id="ARBA00022658"/>
    </source>
</evidence>
<dbReference type="OrthoDB" id="546434at2759"/>
<dbReference type="InterPro" id="IPR036964">
    <property type="entry name" value="RASGEF_cat_dom_sf"/>
</dbReference>
<dbReference type="GO" id="GO:0005886">
    <property type="term" value="C:plasma membrane"/>
    <property type="evidence" value="ECO:0007669"/>
    <property type="project" value="TreeGrafter"/>
</dbReference>
<gene>
    <name evidence="5" type="ORF">FPCIR_12940</name>
</gene>
<dbReference type="SUPFAM" id="SSF48366">
    <property type="entry name" value="Ras GEF"/>
    <property type="match status" value="1"/>
</dbReference>
<dbReference type="InterPro" id="IPR023578">
    <property type="entry name" value="Ras_GEF_dom_sf"/>
</dbReference>
<dbReference type="Pfam" id="PF09729">
    <property type="entry name" value="Gti1_Pac2"/>
    <property type="match status" value="1"/>
</dbReference>
<dbReference type="InterPro" id="IPR008937">
    <property type="entry name" value="Ras-like_GEF"/>
</dbReference>
<dbReference type="Proteomes" id="UP000546213">
    <property type="component" value="Unassembled WGS sequence"/>
</dbReference>
<evidence type="ECO:0000259" key="4">
    <source>
        <dbReference type="PROSITE" id="PS50009"/>
    </source>
</evidence>
<dbReference type="Pfam" id="PF00617">
    <property type="entry name" value="RasGEF"/>
    <property type="match status" value="1"/>
</dbReference>
<comment type="caution">
    <text evidence="5">The sequence shown here is derived from an EMBL/GenBank/DDBJ whole genome shotgun (WGS) entry which is preliminary data.</text>
</comment>
<keyword evidence="6" id="KW-1185">Reference proteome</keyword>
<dbReference type="EMBL" id="JAAOAS010000455">
    <property type="protein sequence ID" value="KAF5575801.1"/>
    <property type="molecule type" value="Genomic_DNA"/>
</dbReference>
<dbReference type="AlphaFoldDB" id="A0A8H5KNT6"/>
<feature type="domain" description="Ras-GEF" evidence="4">
    <location>
        <begin position="413"/>
        <end position="567"/>
    </location>
</feature>
<dbReference type="Gene3D" id="1.10.840.10">
    <property type="entry name" value="Ras guanine-nucleotide exchange factors catalytic domain"/>
    <property type="match status" value="1"/>
</dbReference>
<evidence type="ECO:0000313" key="5">
    <source>
        <dbReference type="EMBL" id="KAF5575801.1"/>
    </source>
</evidence>
<dbReference type="InterPro" id="IPR018608">
    <property type="entry name" value="Gti1/Pac2"/>
</dbReference>
<dbReference type="GO" id="GO:0005085">
    <property type="term" value="F:guanyl-nucleotide exchange factor activity"/>
    <property type="evidence" value="ECO:0007669"/>
    <property type="project" value="UniProtKB-KW"/>
</dbReference>
<feature type="compositionally biased region" description="Basic and acidic residues" evidence="3">
    <location>
        <begin position="315"/>
        <end position="349"/>
    </location>
</feature>
<evidence type="ECO:0000256" key="3">
    <source>
        <dbReference type="SAM" id="MobiDB-lite"/>
    </source>
</evidence>
<dbReference type="PROSITE" id="PS50009">
    <property type="entry name" value="RASGEF_CAT"/>
    <property type="match status" value="1"/>
</dbReference>
<name>A0A8H5KNT6_9HYPO</name>